<feature type="compositionally biased region" description="Basic and acidic residues" evidence="1">
    <location>
        <begin position="53"/>
        <end position="67"/>
    </location>
</feature>
<reference evidence="2 3" key="1">
    <citation type="submission" date="2011-02" db="EMBL/GenBank/DDBJ databases">
        <title>The Genome Sequence of Sphaeroforma arctica JP610.</title>
        <authorList>
            <consortium name="The Broad Institute Genome Sequencing Platform"/>
            <person name="Russ C."/>
            <person name="Cuomo C."/>
            <person name="Young S.K."/>
            <person name="Zeng Q."/>
            <person name="Gargeya S."/>
            <person name="Alvarado L."/>
            <person name="Berlin A."/>
            <person name="Chapman S.B."/>
            <person name="Chen Z."/>
            <person name="Freedman E."/>
            <person name="Gellesch M."/>
            <person name="Goldberg J."/>
            <person name="Griggs A."/>
            <person name="Gujja S."/>
            <person name="Heilman E."/>
            <person name="Heiman D."/>
            <person name="Howarth C."/>
            <person name="Mehta T."/>
            <person name="Neiman D."/>
            <person name="Pearson M."/>
            <person name="Roberts A."/>
            <person name="Saif S."/>
            <person name="Shea T."/>
            <person name="Shenoy N."/>
            <person name="Sisk P."/>
            <person name="Stolte C."/>
            <person name="Sykes S."/>
            <person name="White J."/>
            <person name="Yandava C."/>
            <person name="Burger G."/>
            <person name="Gray M.W."/>
            <person name="Holland P.W.H."/>
            <person name="King N."/>
            <person name="Lang F.B.F."/>
            <person name="Roger A.J."/>
            <person name="Ruiz-Trillo I."/>
            <person name="Haas B."/>
            <person name="Nusbaum C."/>
            <person name="Birren B."/>
        </authorList>
    </citation>
    <scope>NUCLEOTIDE SEQUENCE [LARGE SCALE GENOMIC DNA]</scope>
    <source>
        <strain evidence="2 3">JP610</strain>
    </source>
</reference>
<feature type="region of interest" description="Disordered" evidence="1">
    <location>
        <begin position="907"/>
        <end position="1024"/>
    </location>
</feature>
<feature type="region of interest" description="Disordered" evidence="1">
    <location>
        <begin position="615"/>
        <end position="726"/>
    </location>
</feature>
<feature type="compositionally biased region" description="Basic and acidic residues" evidence="1">
    <location>
        <begin position="997"/>
        <end position="1013"/>
    </location>
</feature>
<feature type="region of interest" description="Disordered" evidence="1">
    <location>
        <begin position="100"/>
        <end position="343"/>
    </location>
</feature>
<feature type="region of interest" description="Disordered" evidence="1">
    <location>
        <begin position="46"/>
        <end position="68"/>
    </location>
</feature>
<organism evidence="2 3">
    <name type="scientific">Sphaeroforma arctica JP610</name>
    <dbReference type="NCBI Taxonomy" id="667725"/>
    <lineage>
        <taxon>Eukaryota</taxon>
        <taxon>Ichthyosporea</taxon>
        <taxon>Ichthyophonida</taxon>
        <taxon>Sphaeroforma</taxon>
    </lineage>
</organism>
<feature type="compositionally biased region" description="Basic and acidic residues" evidence="1">
    <location>
        <begin position="771"/>
        <end position="797"/>
    </location>
</feature>
<feature type="region of interest" description="Disordered" evidence="1">
    <location>
        <begin position="840"/>
        <end position="883"/>
    </location>
</feature>
<feature type="compositionally biased region" description="Basic and acidic residues" evidence="1">
    <location>
        <begin position="617"/>
        <end position="626"/>
    </location>
</feature>
<feature type="compositionally biased region" description="Basic residues" evidence="1">
    <location>
        <begin position="710"/>
        <end position="725"/>
    </location>
</feature>
<feature type="compositionally biased region" description="Basic and acidic residues" evidence="1">
    <location>
        <begin position="271"/>
        <end position="292"/>
    </location>
</feature>
<dbReference type="RefSeq" id="XP_014151569.1">
    <property type="nucleotide sequence ID" value="XM_014296094.1"/>
</dbReference>
<dbReference type="EMBL" id="KQ242665">
    <property type="protein sequence ID" value="KNC77667.1"/>
    <property type="molecule type" value="Genomic_DNA"/>
</dbReference>
<evidence type="ECO:0000313" key="3">
    <source>
        <dbReference type="Proteomes" id="UP000054560"/>
    </source>
</evidence>
<feature type="region of interest" description="Disordered" evidence="1">
    <location>
        <begin position="361"/>
        <end position="519"/>
    </location>
</feature>
<protein>
    <submittedName>
        <fullName evidence="2">Uncharacterized protein</fullName>
    </submittedName>
</protein>
<proteinExistence type="predicted"/>
<dbReference type="Gene3D" id="3.80.10.10">
    <property type="entry name" value="Ribonuclease Inhibitor"/>
    <property type="match status" value="1"/>
</dbReference>
<keyword evidence="3" id="KW-1185">Reference proteome</keyword>
<feature type="compositionally biased region" description="Basic and acidic residues" evidence="1">
    <location>
        <begin position="167"/>
        <end position="192"/>
    </location>
</feature>
<feature type="compositionally biased region" description="Basic and acidic residues" evidence="1">
    <location>
        <begin position="415"/>
        <end position="443"/>
    </location>
</feature>
<dbReference type="SUPFAM" id="SSF52058">
    <property type="entry name" value="L domain-like"/>
    <property type="match status" value="1"/>
</dbReference>
<feature type="compositionally biased region" description="Basic and acidic residues" evidence="1">
    <location>
        <begin position="370"/>
        <end position="384"/>
    </location>
</feature>
<dbReference type="Proteomes" id="UP000054560">
    <property type="component" value="Unassembled WGS sequence"/>
</dbReference>
<feature type="compositionally biased region" description="Basic and acidic residues" evidence="1">
    <location>
        <begin position="637"/>
        <end position="652"/>
    </location>
</feature>
<feature type="region of interest" description="Disordered" evidence="1">
    <location>
        <begin position="766"/>
        <end position="821"/>
    </location>
</feature>
<feature type="compositionally biased region" description="Basic and acidic residues" evidence="1">
    <location>
        <begin position="207"/>
        <end position="245"/>
    </location>
</feature>
<feature type="compositionally biased region" description="Basic and acidic residues" evidence="1">
    <location>
        <begin position="558"/>
        <end position="582"/>
    </location>
</feature>
<evidence type="ECO:0000256" key="1">
    <source>
        <dbReference type="SAM" id="MobiDB-lite"/>
    </source>
</evidence>
<dbReference type="GeneID" id="25910378"/>
<evidence type="ECO:0000313" key="2">
    <source>
        <dbReference type="EMBL" id="KNC77667.1"/>
    </source>
</evidence>
<gene>
    <name evidence="2" type="ORF">SARC_09874</name>
</gene>
<dbReference type="STRING" id="667725.A0A0L0FLL2"/>
<feature type="region of interest" description="Disordered" evidence="1">
    <location>
        <begin position="558"/>
        <end position="590"/>
    </location>
</feature>
<feature type="compositionally biased region" description="Basic and acidic residues" evidence="1">
    <location>
        <begin position="852"/>
        <end position="867"/>
    </location>
</feature>
<feature type="compositionally biased region" description="Polar residues" evidence="1">
    <location>
        <begin position="107"/>
        <end position="120"/>
    </location>
</feature>
<feature type="compositionally biased region" description="Polar residues" evidence="1">
    <location>
        <begin position="798"/>
        <end position="807"/>
    </location>
</feature>
<feature type="compositionally biased region" description="Basic and acidic residues" evidence="1">
    <location>
        <begin position="687"/>
        <end position="698"/>
    </location>
</feature>
<accession>A0A0L0FLL2</accession>
<dbReference type="InterPro" id="IPR032675">
    <property type="entry name" value="LRR_dom_sf"/>
</dbReference>
<feature type="compositionally biased region" description="Basic and acidic residues" evidence="1">
    <location>
        <begin position="467"/>
        <end position="483"/>
    </location>
</feature>
<sequence>MTVDVGTAVRIAIGLLEVVERDPLLAIHTHTTYLLRTRLKHVNTPTSNTQVELGRDEKPKGPLKEGGSDVIAGPGGVTLVVPKRSHGDTHNDQTYRTAHVAGADNPGHSQLHSNSHTTITYGGERVGNGAPLGPPSGDGTYELHSSKSAHARSHSPTAAYNGGGRGLESRNADRERGRDRDRDRDRDRERRRSNLQSRDGSGYRTGLRVEHQESTRTNIRSRERSSSRGRSRSRERSRSRSRAESSAHTPLSKRTSYDSEDTHAPTPSHSYAREQTRRSSTDEHSRGRDSHQNHVHRPQQDADAAEGTRSRRTCTPSRDGGQSREGARTHSRTATHTPTASLEDIRESLRVGMRSHAHAYAQTHTRTHTHHAEHTDLGYDRRDSTNSTGSSTRHHERRYTGARASPPGTRTHTHTHTERSTRVSRTPRVDPPSRSHSRTDSRSHSRTRNRADTPTVRGSSRASSRSGHHEGPVREDRRADTPTHHNTRTHTPTGMYHGRGGGLRTHTPTTTEYGPHSHVRTLEEMRRLARETVRGETWLDGDAQLDRKVQYLREAAEKLQRHSDDRDRDRDTHRESEREEALRVQAHVAVDPRVYGPYGRDDTHTHTHVPTIVHVHRPQEESEHLTSARSSSGTRAIDPHRDPHRDAREHGGGKTGGRKSAVRVMRRVSDSTAEEGEPHVRRRHEHTRREGDGGENRRGVISTGDGIRKGGAHRREARKKQRTRKNVVLVTPYRHTMHATSEPQVYSDSGAEEVMRGHRHADTADTTHTAHTHETHTHAPTSHDTHTHTGKAHESRTHTTQPRSSAENGGGGHSDMITPTRKSHRIPKDVLEYIAASQSALNEPASTDTDEIPTRTREQASTRHMSDNEILAYSPPLPRTPTAERVNFSTYDEGLTDAYRRVSSQVGGDMQTHTHTHTRTHTQKPTLVHLPSHVSVHTPTERTPQRTTFSHAPAITLTPAPRPLQRPPRDPSHTPARTRTRARGYEEPAPTVTAYTKDNRNSRDSRGNKDTRHTAPPSQYASMTSWTFTDAGGMSTERIRALALTLPNITHINTVHVRGWDEALYAAVLDNWPLLTDWDLGIFPAVSDSGRLLTCLSQSAVEALSVDGEIPSALHSPVLRVLSAHETVSLRLLLAGNSALVELTLSWQVVSERLVSLSLQVLRVKQVSNPGALIGCPNLTELGVDSLTEKTFCTSAAVLSVTCHKVSNANMDRFPRVNTLRLGRYASLEEGFISRRVARLEMDSESESGLPLKYYLPMLHTLSCGFHDMRALSFMSLTTLTLRCFVDESALKQTIANCPCLESIYLRQCVPWTYKPYSSVDLWQIYAETKLSRYNVTLFVDRSYESSASQGFLSLLREGRVGYTGM</sequence>
<name>A0A0L0FLL2_9EUKA</name>
<feature type="compositionally biased region" description="Basic residues" evidence="1">
    <location>
        <begin position="656"/>
        <end position="666"/>
    </location>
</feature>